<organism evidence="10 11">
    <name type="scientific">Faecalibacter bovis</name>
    <dbReference type="NCBI Taxonomy" id="2898187"/>
    <lineage>
        <taxon>Bacteria</taxon>
        <taxon>Pseudomonadati</taxon>
        <taxon>Bacteroidota</taxon>
        <taxon>Flavobacteriia</taxon>
        <taxon>Flavobacteriales</taxon>
        <taxon>Weeksellaceae</taxon>
        <taxon>Faecalibacter</taxon>
    </lineage>
</organism>
<dbReference type="PROSITE" id="PS01196">
    <property type="entry name" value="PEPT_TRNA_HYDROL_2"/>
    <property type="match status" value="1"/>
</dbReference>
<dbReference type="EMBL" id="CP072842">
    <property type="protein sequence ID" value="QTV06934.1"/>
    <property type="molecule type" value="Genomic_DNA"/>
</dbReference>
<feature type="binding site" evidence="7">
    <location>
        <position position="16"/>
    </location>
    <ligand>
        <name>tRNA</name>
        <dbReference type="ChEBI" id="CHEBI:17843"/>
    </ligand>
</feature>
<evidence type="ECO:0000313" key="10">
    <source>
        <dbReference type="EMBL" id="QTV06934.1"/>
    </source>
</evidence>
<keyword evidence="3 7" id="KW-0378">Hydrolase</keyword>
<dbReference type="CDD" id="cd00462">
    <property type="entry name" value="PTH"/>
    <property type="match status" value="1"/>
</dbReference>
<sequence length="188" mass="21220">MQKYLIIGLGNIGVKYENTRHNIGFKVVERIADKVGAKFTPSNFGEVCQFKFKGRPVTLLKPNTYMNLSGDAVKYWMKKENIAIENIFVITDDLNLPFGSIRMRSKGSDGGHNGLKDLQNKLQSQAYPRLRFGVGNEFMKGQQVDYVLGEWSAEELEIMNERLNHSADAALSFVFAGLNNTMNQYNGK</sequence>
<dbReference type="InterPro" id="IPR018171">
    <property type="entry name" value="Pept_tRNA_hydro_CS"/>
</dbReference>
<dbReference type="PROSITE" id="PS01195">
    <property type="entry name" value="PEPT_TRNA_HYDROL_1"/>
    <property type="match status" value="1"/>
</dbReference>
<dbReference type="PANTHER" id="PTHR17224:SF1">
    <property type="entry name" value="PEPTIDYL-TRNA HYDROLASE"/>
    <property type="match status" value="1"/>
</dbReference>
<keyword evidence="11" id="KW-1185">Reference proteome</keyword>
<dbReference type="GO" id="GO:0004045">
    <property type="term" value="F:peptidyl-tRNA hydrolase activity"/>
    <property type="evidence" value="ECO:0007669"/>
    <property type="project" value="UniProtKB-EC"/>
</dbReference>
<dbReference type="NCBIfam" id="TIGR00447">
    <property type="entry name" value="pth"/>
    <property type="match status" value="1"/>
</dbReference>
<dbReference type="HAMAP" id="MF_00083">
    <property type="entry name" value="Pept_tRNA_hydro_bact"/>
    <property type="match status" value="1"/>
</dbReference>
<comment type="subcellular location">
    <subcellularLocation>
        <location evidence="7">Cytoplasm</location>
    </subcellularLocation>
</comment>
<keyword evidence="2 7" id="KW-0820">tRNA-binding</keyword>
<feature type="binding site" evidence="7">
    <location>
        <position position="113"/>
    </location>
    <ligand>
        <name>tRNA</name>
        <dbReference type="ChEBI" id="CHEBI:17843"/>
    </ligand>
</feature>
<name>A0ABX7XHD6_9FLAO</name>
<dbReference type="Proteomes" id="UP000672011">
    <property type="component" value="Chromosome"/>
</dbReference>
<evidence type="ECO:0000256" key="4">
    <source>
        <dbReference type="ARBA" id="ARBA00022884"/>
    </source>
</evidence>
<gene>
    <name evidence="7" type="primary">pth</name>
    <name evidence="10" type="ORF">J9309_06410</name>
</gene>
<feature type="site" description="Discriminates between blocked and unblocked aminoacyl-tRNA" evidence="7">
    <location>
        <position position="11"/>
    </location>
</feature>
<protein>
    <recommendedName>
        <fullName evidence="6 7">Peptidyl-tRNA hydrolase</fullName>
        <shortName evidence="7">Pth</shortName>
        <ecNumber evidence="1 7">3.1.1.29</ecNumber>
    </recommendedName>
</protein>
<keyword evidence="4 7" id="KW-0694">RNA-binding</keyword>
<evidence type="ECO:0000256" key="3">
    <source>
        <dbReference type="ARBA" id="ARBA00022801"/>
    </source>
</evidence>
<evidence type="ECO:0000256" key="6">
    <source>
        <dbReference type="ARBA" id="ARBA00050038"/>
    </source>
</evidence>
<dbReference type="Pfam" id="PF01195">
    <property type="entry name" value="Pept_tRNA_hydro"/>
    <property type="match status" value="1"/>
</dbReference>
<feature type="binding site" evidence="7">
    <location>
        <position position="65"/>
    </location>
    <ligand>
        <name>tRNA</name>
        <dbReference type="ChEBI" id="CHEBI:17843"/>
    </ligand>
</feature>
<comment type="catalytic activity">
    <reaction evidence="7 8">
        <text>an N-acyl-L-alpha-aminoacyl-tRNA + H2O = an N-acyl-L-amino acid + a tRNA + H(+)</text>
        <dbReference type="Rhea" id="RHEA:54448"/>
        <dbReference type="Rhea" id="RHEA-COMP:10123"/>
        <dbReference type="Rhea" id="RHEA-COMP:13883"/>
        <dbReference type="ChEBI" id="CHEBI:15377"/>
        <dbReference type="ChEBI" id="CHEBI:15378"/>
        <dbReference type="ChEBI" id="CHEBI:59874"/>
        <dbReference type="ChEBI" id="CHEBI:78442"/>
        <dbReference type="ChEBI" id="CHEBI:138191"/>
        <dbReference type="EC" id="3.1.1.29"/>
    </reaction>
</comment>
<evidence type="ECO:0000313" key="11">
    <source>
        <dbReference type="Proteomes" id="UP000672011"/>
    </source>
</evidence>
<dbReference type="RefSeq" id="WP_230477756.1">
    <property type="nucleotide sequence ID" value="NZ_CP072842.1"/>
</dbReference>
<reference evidence="10 11" key="1">
    <citation type="journal article" date="2021" name="Int. J. Syst. Evol. Microbiol.">
        <title>Faecalibacter bovis sp. nov., isolated from cow faeces.</title>
        <authorList>
            <person name="Li F."/>
            <person name="Zhao W."/>
            <person name="Hong Q."/>
            <person name="Shao Q."/>
            <person name="Song J."/>
            <person name="Yang S."/>
        </authorList>
    </citation>
    <scope>NUCLEOTIDE SEQUENCE [LARGE SCALE GENOMIC DNA]</scope>
    <source>
        <strain evidence="10 11">ZY171143</strain>
    </source>
</reference>
<comment type="function">
    <text evidence="7">Hydrolyzes ribosome-free peptidyl-tRNAs (with 1 or more amino acids incorporated), which drop off the ribosome during protein synthesis, or as a result of ribosome stalling.</text>
</comment>
<feature type="binding site" evidence="7">
    <location>
        <position position="67"/>
    </location>
    <ligand>
        <name>tRNA</name>
        <dbReference type="ChEBI" id="CHEBI:17843"/>
    </ligand>
</feature>
<dbReference type="PANTHER" id="PTHR17224">
    <property type="entry name" value="PEPTIDYL-TRNA HYDROLASE"/>
    <property type="match status" value="1"/>
</dbReference>
<evidence type="ECO:0000256" key="9">
    <source>
        <dbReference type="RuleBase" id="RU004320"/>
    </source>
</evidence>
<evidence type="ECO:0000256" key="8">
    <source>
        <dbReference type="RuleBase" id="RU000673"/>
    </source>
</evidence>
<reference evidence="11" key="2">
    <citation type="submission" date="2021-04" db="EMBL/GenBank/DDBJ databases">
        <title>Taxonomy of Flavobacteriaceae bacterium ZY171143.</title>
        <authorList>
            <person name="Li F."/>
        </authorList>
    </citation>
    <scope>NUCLEOTIDE SEQUENCE [LARGE SCALE GENOMIC DNA]</scope>
    <source>
        <strain evidence="11">ZY171143</strain>
    </source>
</reference>
<dbReference type="SUPFAM" id="SSF53178">
    <property type="entry name" value="Peptidyl-tRNA hydrolase-like"/>
    <property type="match status" value="1"/>
</dbReference>
<feature type="site" description="Stabilizes the basic form of H active site to accept a proton" evidence="7">
    <location>
        <position position="92"/>
    </location>
</feature>
<keyword evidence="7" id="KW-0963">Cytoplasm</keyword>
<evidence type="ECO:0000256" key="5">
    <source>
        <dbReference type="ARBA" id="ARBA00038063"/>
    </source>
</evidence>
<accession>A0ABX7XHD6</accession>
<dbReference type="InterPro" id="IPR001328">
    <property type="entry name" value="Pept_tRNA_hydro"/>
</dbReference>
<dbReference type="InterPro" id="IPR036416">
    <property type="entry name" value="Pept_tRNA_hydro_sf"/>
</dbReference>
<comment type="subunit">
    <text evidence="7">Monomer.</text>
</comment>
<dbReference type="EC" id="3.1.1.29" evidence="1 7"/>
<comment type="function">
    <text evidence="7">Catalyzes the release of premature peptidyl moieties from peptidyl-tRNA molecules trapped in stalled 50S ribosomal subunits, and thus maintains levels of free tRNAs and 50S ribosomes.</text>
</comment>
<evidence type="ECO:0000256" key="1">
    <source>
        <dbReference type="ARBA" id="ARBA00013260"/>
    </source>
</evidence>
<evidence type="ECO:0000256" key="7">
    <source>
        <dbReference type="HAMAP-Rule" id="MF_00083"/>
    </source>
</evidence>
<comment type="similarity">
    <text evidence="5 7 9">Belongs to the PTH family.</text>
</comment>
<feature type="active site" description="Proton acceptor" evidence="7">
    <location>
        <position position="21"/>
    </location>
</feature>
<evidence type="ECO:0000256" key="2">
    <source>
        <dbReference type="ARBA" id="ARBA00022555"/>
    </source>
</evidence>
<dbReference type="Gene3D" id="3.40.50.1470">
    <property type="entry name" value="Peptidyl-tRNA hydrolase"/>
    <property type="match status" value="1"/>
</dbReference>
<proteinExistence type="inferred from homology"/>